<dbReference type="GO" id="GO:0046872">
    <property type="term" value="F:metal ion binding"/>
    <property type="evidence" value="ECO:0007669"/>
    <property type="project" value="UniProtKB-KW"/>
</dbReference>
<dbReference type="GO" id="GO:0005886">
    <property type="term" value="C:plasma membrane"/>
    <property type="evidence" value="ECO:0007669"/>
    <property type="project" value="UniProtKB-SubCell"/>
</dbReference>
<dbReference type="CDD" id="cd04038">
    <property type="entry name" value="C2_ArfGAP"/>
    <property type="match status" value="1"/>
</dbReference>
<dbReference type="PROSITE" id="PS50004">
    <property type="entry name" value="C2"/>
    <property type="match status" value="1"/>
</dbReference>
<evidence type="ECO:0000256" key="6">
    <source>
        <dbReference type="ARBA" id="ARBA00022723"/>
    </source>
</evidence>
<dbReference type="PANTHER" id="PTHR45933:SF11">
    <property type="entry name" value="PROTEIN C2-DOMAIN ABA-RELATED 1"/>
    <property type="match status" value="1"/>
</dbReference>
<evidence type="ECO:0000256" key="7">
    <source>
        <dbReference type="ARBA" id="ARBA00022837"/>
    </source>
</evidence>
<dbReference type="EMBL" id="CP093349">
    <property type="protein sequence ID" value="WOH10252.1"/>
    <property type="molecule type" value="Genomic_DNA"/>
</dbReference>
<dbReference type="InterPro" id="IPR044562">
    <property type="entry name" value="CAR1-11"/>
</dbReference>
<organism evidence="12 13">
    <name type="scientific">Daucus carota subsp. sativus</name>
    <name type="common">Carrot</name>
    <dbReference type="NCBI Taxonomy" id="79200"/>
    <lineage>
        <taxon>Eukaryota</taxon>
        <taxon>Viridiplantae</taxon>
        <taxon>Streptophyta</taxon>
        <taxon>Embryophyta</taxon>
        <taxon>Tracheophyta</taxon>
        <taxon>Spermatophyta</taxon>
        <taxon>Magnoliopsida</taxon>
        <taxon>eudicotyledons</taxon>
        <taxon>Gunneridae</taxon>
        <taxon>Pentapetalae</taxon>
        <taxon>asterids</taxon>
        <taxon>campanulids</taxon>
        <taxon>Apiales</taxon>
        <taxon>Apiaceae</taxon>
        <taxon>Apioideae</taxon>
        <taxon>Scandiceae</taxon>
        <taxon>Daucinae</taxon>
        <taxon>Daucus</taxon>
        <taxon>Daucus sect. Daucus</taxon>
    </lineage>
</organism>
<dbReference type="PANTHER" id="PTHR45933">
    <property type="entry name" value="PROTEIN C2-DOMAIN ABA-RELATED 4"/>
    <property type="match status" value="1"/>
</dbReference>
<comment type="similarity">
    <text evidence="11">Belongs to the plant CAR protein family.</text>
</comment>
<evidence type="ECO:0000256" key="3">
    <source>
        <dbReference type="ARBA" id="ARBA00022468"/>
    </source>
</evidence>
<evidence type="ECO:0000256" key="9">
    <source>
        <dbReference type="ARBA" id="ARBA00023136"/>
    </source>
</evidence>
<dbReference type="Proteomes" id="UP000077755">
    <property type="component" value="Chromosome 7"/>
</dbReference>
<keyword evidence="13" id="KW-1185">Reference proteome</keyword>
<evidence type="ECO:0000313" key="12">
    <source>
        <dbReference type="EMBL" id="WOH10252.1"/>
    </source>
</evidence>
<evidence type="ECO:0000256" key="5">
    <source>
        <dbReference type="ARBA" id="ARBA00022682"/>
    </source>
</evidence>
<comment type="subcellular location">
    <subcellularLocation>
        <location evidence="2">Cell membrane</location>
    </subcellularLocation>
    <subcellularLocation>
        <location evidence="1">Nucleus</location>
    </subcellularLocation>
</comment>
<dbReference type="Pfam" id="PF00168">
    <property type="entry name" value="C2"/>
    <property type="match status" value="1"/>
</dbReference>
<accession>A0A161X8D9</accession>
<dbReference type="OMA" id="EESYIVW"/>
<keyword evidence="9" id="KW-0472">Membrane</keyword>
<evidence type="ECO:0000313" key="13">
    <source>
        <dbReference type="Proteomes" id="UP000077755"/>
    </source>
</evidence>
<proteinExistence type="inferred from homology"/>
<keyword evidence="7" id="KW-0106">Calcium</keyword>
<evidence type="ECO:0000256" key="10">
    <source>
        <dbReference type="ARBA" id="ARBA00023242"/>
    </source>
</evidence>
<dbReference type="SUPFAM" id="SSF49562">
    <property type="entry name" value="C2 domain (Calcium/lipid-binding domain, CaLB)"/>
    <property type="match status" value="1"/>
</dbReference>
<dbReference type="GO" id="GO:0009738">
    <property type="term" value="P:abscisic acid-activated signaling pathway"/>
    <property type="evidence" value="ECO:0007669"/>
    <property type="project" value="UniProtKB-KW"/>
</dbReference>
<evidence type="ECO:0000256" key="11">
    <source>
        <dbReference type="ARBA" id="ARBA00024037"/>
    </source>
</evidence>
<keyword evidence="3" id="KW-0343">GTPase activation</keyword>
<sequence length="165" mass="18978">MEHLLGLLRVRVKRGVNLAIRDTRSSDPYVILRLGKQKLKTRVVKNNLNPEWNEELTLSITDTNLPVKLVVYDKDTFSLDDKMGDAEFEIKTFVDFVRMQLEGPPEGTIITRVKPSRENCLSEESNIVWTNGKLVQNLFLRLRNVECGEVELQLEWIDIPGLNGQ</sequence>
<reference evidence="12" key="1">
    <citation type="journal article" date="2016" name="Nat. Genet.">
        <title>A high-quality carrot genome assembly provides new insights into carotenoid accumulation and asterid genome evolution.</title>
        <authorList>
            <person name="Iorizzo M."/>
            <person name="Ellison S."/>
            <person name="Senalik D."/>
            <person name="Zeng P."/>
            <person name="Satapoomin P."/>
            <person name="Huang J."/>
            <person name="Bowman M."/>
            <person name="Iovene M."/>
            <person name="Sanseverino W."/>
            <person name="Cavagnaro P."/>
            <person name="Yildiz M."/>
            <person name="Macko-Podgorni A."/>
            <person name="Moranska E."/>
            <person name="Grzebelus E."/>
            <person name="Grzebelus D."/>
            <person name="Ashrafi H."/>
            <person name="Zheng Z."/>
            <person name="Cheng S."/>
            <person name="Spooner D."/>
            <person name="Van Deynze A."/>
            <person name="Simon P."/>
        </authorList>
    </citation>
    <scope>NUCLEOTIDE SEQUENCE</scope>
    <source>
        <tissue evidence="12">Leaf</tissue>
    </source>
</reference>
<dbReference type="InterPro" id="IPR035892">
    <property type="entry name" value="C2_domain_sf"/>
</dbReference>
<reference evidence="12" key="2">
    <citation type="submission" date="2022-03" db="EMBL/GenBank/DDBJ databases">
        <title>Draft title - Genomic analysis of global carrot germplasm unveils the trajectory of domestication and the origin of high carotenoid orange carrot.</title>
        <authorList>
            <person name="Iorizzo M."/>
            <person name="Ellison S."/>
            <person name="Senalik D."/>
            <person name="Macko-Podgorni A."/>
            <person name="Grzebelus D."/>
            <person name="Bostan H."/>
            <person name="Rolling W."/>
            <person name="Curaba J."/>
            <person name="Simon P."/>
        </authorList>
    </citation>
    <scope>NUCLEOTIDE SEQUENCE</scope>
    <source>
        <tissue evidence="12">Leaf</tissue>
    </source>
</reference>
<keyword evidence="8" id="KW-0446">Lipid-binding</keyword>
<keyword evidence="10" id="KW-0539">Nucleus</keyword>
<dbReference type="OrthoDB" id="73919at2759"/>
<protein>
    <submittedName>
        <fullName evidence="12">Uncharacterized protein</fullName>
    </submittedName>
</protein>
<dbReference type="InterPro" id="IPR000008">
    <property type="entry name" value="C2_dom"/>
</dbReference>
<keyword evidence="6" id="KW-0479">Metal-binding</keyword>
<dbReference type="Gene3D" id="2.60.40.150">
    <property type="entry name" value="C2 domain"/>
    <property type="match status" value="1"/>
</dbReference>
<dbReference type="SMART" id="SM00239">
    <property type="entry name" value="C2"/>
    <property type="match status" value="1"/>
</dbReference>
<dbReference type="Gramene" id="KZM88793">
    <property type="protein sequence ID" value="KZM88793"/>
    <property type="gene ID" value="DCAR_025868"/>
</dbReference>
<gene>
    <name evidence="12" type="ORF">DCAR_0729719</name>
</gene>
<dbReference type="GO" id="GO:0005634">
    <property type="term" value="C:nucleus"/>
    <property type="evidence" value="ECO:0007669"/>
    <property type="project" value="UniProtKB-SubCell"/>
</dbReference>
<evidence type="ECO:0000256" key="8">
    <source>
        <dbReference type="ARBA" id="ARBA00023121"/>
    </source>
</evidence>
<dbReference type="AlphaFoldDB" id="A0A161X8D9"/>
<evidence type="ECO:0000256" key="1">
    <source>
        <dbReference type="ARBA" id="ARBA00004123"/>
    </source>
</evidence>
<evidence type="ECO:0000256" key="2">
    <source>
        <dbReference type="ARBA" id="ARBA00004236"/>
    </source>
</evidence>
<keyword evidence="4" id="KW-1003">Cell membrane</keyword>
<evidence type="ECO:0000256" key="4">
    <source>
        <dbReference type="ARBA" id="ARBA00022475"/>
    </source>
</evidence>
<dbReference type="GO" id="GO:0008289">
    <property type="term" value="F:lipid binding"/>
    <property type="evidence" value="ECO:0007669"/>
    <property type="project" value="UniProtKB-KW"/>
</dbReference>
<keyword evidence="5" id="KW-0938">Abscisic acid signaling pathway</keyword>
<dbReference type="GO" id="GO:0005096">
    <property type="term" value="F:GTPase activator activity"/>
    <property type="evidence" value="ECO:0007669"/>
    <property type="project" value="UniProtKB-KW"/>
</dbReference>
<name>A0A161X8D9_DAUCS</name>